<organism evidence="3">
    <name type="scientific">Metapenaeus ensis nimavirus</name>
    <dbReference type="NCBI Taxonomy" id="2133794"/>
    <lineage>
        <taxon>Viruses</taxon>
        <taxon>Viruses incertae sedis</taxon>
        <taxon>Naldaviricetes</taxon>
        <taxon>Nimaviridae</taxon>
    </lineage>
</organism>
<protein>
    <submittedName>
        <fullName evidence="3">Wsv079-like protein</fullName>
    </submittedName>
</protein>
<name>A0A401IPG2_9VIRU</name>
<evidence type="ECO:0000313" key="3">
    <source>
        <dbReference type="EMBL" id="GBG35503.1"/>
    </source>
</evidence>
<evidence type="ECO:0000256" key="1">
    <source>
        <dbReference type="SAM" id="Coils"/>
    </source>
</evidence>
<sequence>MHWNKDSVKIDRNSCPVCKQFIPLVWLFREIFTQLINFISQEVVVRKTMGALTPCPMMALQKEKPKFVSLSRPESPEQLKIYINNAFEELENIVQTLEPHDTEGMGQGKDSILIETYIDSLYVFPEMPKLNISRCRRCVNNVLCCVGCFYKRTDILGKDLLEYGHNRLLNSFSTEYSDISRSVSSSYSSRGTTVTTTTTTTTPMVPRPSTSSSYAPPSMSTIIPLQAISEDSNSDESPVIIRVPRPSTSSSYTPPSLSTVVPLHAILEDSDSDEFPDLIGADAATNTTSAPASVTTPLQDTINIQEVIISDDDMSSTPIGSSLTDDDTDIDELPDILPTAASQHSLRQEDNNGGDNNDLHDFLPQTTIHRIPLSLHRRPFQSRPRRVVDRRSQHTPPRTSVRQETKKEFDNLIRSRVMKQHTSNHRIISRAREVLKIIKENRRTLSLQRVCELGKILRKNRRVYDELKIMSAPPTEDMDRVREVLSRDMYSEWQRDRSAASGVIEQMRQDLSQIENEIRKEERILERYSL</sequence>
<feature type="region of interest" description="Disordered" evidence="2">
    <location>
        <begin position="378"/>
        <end position="406"/>
    </location>
</feature>
<feature type="region of interest" description="Disordered" evidence="2">
    <location>
        <begin position="310"/>
        <end position="333"/>
    </location>
</feature>
<feature type="coiled-coil region" evidence="1">
    <location>
        <begin position="497"/>
        <end position="524"/>
    </location>
</feature>
<comment type="caution">
    <text evidence="3">The sequence shown here is derived from an EMBL/GenBank/DDBJ whole genome shotgun (WGS) entry which is preliminary data.</text>
</comment>
<feature type="compositionally biased region" description="Acidic residues" evidence="2">
    <location>
        <begin position="324"/>
        <end position="333"/>
    </location>
</feature>
<accession>A0A401IPG2</accession>
<keyword evidence="1" id="KW-0175">Coiled coil</keyword>
<proteinExistence type="predicted"/>
<dbReference type="EMBL" id="BFCE01000008">
    <property type="protein sequence ID" value="GBG35503.1"/>
    <property type="molecule type" value="Genomic_DNA"/>
</dbReference>
<reference evidence="3" key="1">
    <citation type="journal article" date="2018" name="J. Virol.">
        <title>Crustacean Genome Exploration Reveals the Evolutionary Origin of White Spot Syndrome Virus.</title>
        <authorList>
            <person name="Kawato S."/>
            <person name="Shitara A."/>
            <person name="Wang Y."/>
            <person name="Nozaki R."/>
            <person name="Kondo H."/>
            <person name="Hirono I."/>
        </authorList>
    </citation>
    <scope>NUCLEOTIDE SEQUENCE</scope>
    <source>
        <strain evidence="3">Mikawa-1</strain>
    </source>
</reference>
<evidence type="ECO:0000256" key="2">
    <source>
        <dbReference type="SAM" id="MobiDB-lite"/>
    </source>
</evidence>
<feature type="region of interest" description="Disordered" evidence="2">
    <location>
        <begin position="187"/>
        <end position="217"/>
    </location>
</feature>